<dbReference type="KEGG" id="acan:ACA1_201520"/>
<organism evidence="2 3">
    <name type="scientific">Acanthamoeba castellanii (strain ATCC 30010 / Neff)</name>
    <dbReference type="NCBI Taxonomy" id="1257118"/>
    <lineage>
        <taxon>Eukaryota</taxon>
        <taxon>Amoebozoa</taxon>
        <taxon>Discosea</taxon>
        <taxon>Longamoebia</taxon>
        <taxon>Centramoebida</taxon>
        <taxon>Acanthamoebidae</taxon>
        <taxon>Acanthamoeba</taxon>
    </lineage>
</organism>
<keyword evidence="3" id="KW-1185">Reference proteome</keyword>
<feature type="compositionally biased region" description="Polar residues" evidence="1">
    <location>
        <begin position="1"/>
        <end position="17"/>
    </location>
</feature>
<reference evidence="2 3" key="1">
    <citation type="journal article" date="2013" name="Genome Biol.">
        <title>Genome of Acanthamoeba castellanii highlights extensive lateral gene transfer and early evolution of tyrosine kinase signaling.</title>
        <authorList>
            <person name="Clarke M."/>
            <person name="Lohan A.J."/>
            <person name="Liu B."/>
            <person name="Lagkouvardos I."/>
            <person name="Roy S."/>
            <person name="Zafar N."/>
            <person name="Bertelli C."/>
            <person name="Schilde C."/>
            <person name="Kianianmomeni A."/>
            <person name="Burglin T.R."/>
            <person name="Frech C."/>
            <person name="Turcotte B."/>
            <person name="Kopec K.O."/>
            <person name="Synnott J.M."/>
            <person name="Choo C."/>
            <person name="Paponov I."/>
            <person name="Finkler A."/>
            <person name="Soon Heng Tan C."/>
            <person name="Hutchins A.P."/>
            <person name="Weinmeier T."/>
            <person name="Rattei T."/>
            <person name="Chu J.S."/>
            <person name="Gimenez G."/>
            <person name="Irimia M."/>
            <person name="Rigden D.J."/>
            <person name="Fitzpatrick D.A."/>
            <person name="Lorenzo-Morales J."/>
            <person name="Bateman A."/>
            <person name="Chiu C.H."/>
            <person name="Tang P."/>
            <person name="Hegemann P."/>
            <person name="Fromm H."/>
            <person name="Raoult D."/>
            <person name="Greub G."/>
            <person name="Miranda-Saavedra D."/>
            <person name="Chen N."/>
            <person name="Nash P."/>
            <person name="Ginger M.L."/>
            <person name="Horn M."/>
            <person name="Schaap P."/>
            <person name="Caler L."/>
            <person name="Loftus B."/>
        </authorList>
    </citation>
    <scope>NUCLEOTIDE SEQUENCE [LARGE SCALE GENOMIC DNA]</scope>
    <source>
        <strain evidence="2 3">Neff</strain>
    </source>
</reference>
<dbReference type="VEuPathDB" id="AmoebaDB:ACA1_201520"/>
<dbReference type="GeneID" id="14920615"/>
<dbReference type="EMBL" id="KB007932">
    <property type="protein sequence ID" value="ELR19784.1"/>
    <property type="molecule type" value="Genomic_DNA"/>
</dbReference>
<name>L8H2N7_ACACF</name>
<evidence type="ECO:0000256" key="1">
    <source>
        <dbReference type="SAM" id="MobiDB-lite"/>
    </source>
</evidence>
<accession>L8H2N7</accession>
<feature type="compositionally biased region" description="Basic and acidic residues" evidence="1">
    <location>
        <begin position="23"/>
        <end position="33"/>
    </location>
</feature>
<dbReference type="AlphaFoldDB" id="L8H2N7"/>
<feature type="region of interest" description="Disordered" evidence="1">
    <location>
        <begin position="1"/>
        <end position="75"/>
    </location>
</feature>
<evidence type="ECO:0000313" key="2">
    <source>
        <dbReference type="EMBL" id="ELR19784.1"/>
    </source>
</evidence>
<dbReference type="RefSeq" id="XP_004341879.1">
    <property type="nucleotide sequence ID" value="XM_004341831.1"/>
</dbReference>
<sequence length="75" mass="8310">MSTASSLKNKFEQQIQEVNAVPEKPKKPQKQREWTPTNNGATGAHNATGYSAQTKKQTRYAEGQLPPKKSLTDLP</sequence>
<proteinExistence type="predicted"/>
<dbReference type="Proteomes" id="UP000011083">
    <property type="component" value="Unassembled WGS sequence"/>
</dbReference>
<gene>
    <name evidence="2" type="ORF">ACA1_201520</name>
</gene>
<evidence type="ECO:0000313" key="3">
    <source>
        <dbReference type="Proteomes" id="UP000011083"/>
    </source>
</evidence>
<protein>
    <submittedName>
        <fullName evidence="2">Uncharacterized protein</fullName>
    </submittedName>
</protein>